<evidence type="ECO:0000256" key="1">
    <source>
        <dbReference type="SAM" id="MobiDB-lite"/>
    </source>
</evidence>
<protein>
    <submittedName>
        <fullName evidence="2">Uncharacterized protein</fullName>
    </submittedName>
</protein>
<keyword evidence="3" id="KW-1185">Reference proteome</keyword>
<dbReference type="AlphaFoldDB" id="A0AAN7LSZ3"/>
<reference evidence="2 3" key="1">
    <citation type="journal article" date="2023" name="Hortic Res">
        <title>Pangenome of water caltrop reveals structural variations and asymmetric subgenome divergence after allopolyploidization.</title>
        <authorList>
            <person name="Zhang X."/>
            <person name="Chen Y."/>
            <person name="Wang L."/>
            <person name="Yuan Y."/>
            <person name="Fang M."/>
            <person name="Shi L."/>
            <person name="Lu R."/>
            <person name="Comes H.P."/>
            <person name="Ma Y."/>
            <person name="Chen Y."/>
            <person name="Huang G."/>
            <person name="Zhou Y."/>
            <person name="Zheng Z."/>
            <person name="Qiu Y."/>
        </authorList>
    </citation>
    <scope>NUCLEOTIDE SEQUENCE [LARGE SCALE GENOMIC DNA]</scope>
    <source>
        <strain evidence="2">F231</strain>
    </source>
</reference>
<sequence>MEDSAARRGRWCDDAEGNVATLEAARVGMADLWDCEGWRGRGVLRAGPENGNGTAGARNYTRVTKD</sequence>
<organism evidence="2 3">
    <name type="scientific">Trapa natans</name>
    <name type="common">Water chestnut</name>
    <dbReference type="NCBI Taxonomy" id="22666"/>
    <lineage>
        <taxon>Eukaryota</taxon>
        <taxon>Viridiplantae</taxon>
        <taxon>Streptophyta</taxon>
        <taxon>Embryophyta</taxon>
        <taxon>Tracheophyta</taxon>
        <taxon>Spermatophyta</taxon>
        <taxon>Magnoliopsida</taxon>
        <taxon>eudicotyledons</taxon>
        <taxon>Gunneridae</taxon>
        <taxon>Pentapetalae</taxon>
        <taxon>rosids</taxon>
        <taxon>malvids</taxon>
        <taxon>Myrtales</taxon>
        <taxon>Lythraceae</taxon>
        <taxon>Trapa</taxon>
    </lineage>
</organism>
<dbReference type="EMBL" id="JAXQNO010000012">
    <property type="protein sequence ID" value="KAK4787045.1"/>
    <property type="molecule type" value="Genomic_DNA"/>
</dbReference>
<evidence type="ECO:0000313" key="2">
    <source>
        <dbReference type="EMBL" id="KAK4787045.1"/>
    </source>
</evidence>
<proteinExistence type="predicted"/>
<name>A0AAN7LSZ3_TRANT</name>
<dbReference type="Proteomes" id="UP001346149">
    <property type="component" value="Unassembled WGS sequence"/>
</dbReference>
<comment type="caution">
    <text evidence="2">The sequence shown here is derived from an EMBL/GenBank/DDBJ whole genome shotgun (WGS) entry which is preliminary data.</text>
</comment>
<gene>
    <name evidence="2" type="ORF">SAY86_010878</name>
</gene>
<accession>A0AAN7LSZ3</accession>
<evidence type="ECO:0000313" key="3">
    <source>
        <dbReference type="Proteomes" id="UP001346149"/>
    </source>
</evidence>
<feature type="region of interest" description="Disordered" evidence="1">
    <location>
        <begin position="44"/>
        <end position="66"/>
    </location>
</feature>